<evidence type="ECO:0000313" key="3">
    <source>
        <dbReference type="EMBL" id="OJT10355.1"/>
    </source>
</evidence>
<reference evidence="3 4" key="1">
    <citation type="submission" date="2016-10" db="EMBL/GenBank/DDBJ databases">
        <title>Genome sequence of the basidiomycete white-rot fungus Trametes pubescens.</title>
        <authorList>
            <person name="Makela M.R."/>
            <person name="Granchi Z."/>
            <person name="Peng M."/>
            <person name="De Vries R.P."/>
            <person name="Grigoriev I."/>
            <person name="Riley R."/>
            <person name="Hilden K."/>
        </authorList>
    </citation>
    <scope>NUCLEOTIDE SEQUENCE [LARGE SCALE GENOMIC DNA]</scope>
    <source>
        <strain evidence="3 4">FBCC735</strain>
    </source>
</reference>
<evidence type="ECO:0000256" key="2">
    <source>
        <dbReference type="SAM" id="MobiDB-lite"/>
    </source>
</evidence>
<comment type="caution">
    <text evidence="3">The sequence shown here is derived from an EMBL/GenBank/DDBJ whole genome shotgun (WGS) entry which is preliminary data.</text>
</comment>
<proteinExistence type="predicted"/>
<sequence length="438" mass="48231">MALAGSSTTTDQTVADLQSLQRELVGVISAAQRAQDTLGQALLGADARNKVLHAKIEDLEAQNLERAFKIRALEHENAELQQRLAGAGDTPDSDSGRIAEEKDRALRKLEKAHKLIKRLLKGVNPACTCEAAQLLQPGTSTASSQSQPVPRVADSDDESTVRPSRSVASTRGRGTPVPLPTRTERPMIVPAAPRTPVSSQESISTVSTASTSSDAASSASRARMKSKVDWYLEFDHHPATVEVQHGPIPFEILSQQLGFDEETEMDIESLETMPGYDTRLFTGANVAFVFRPFVLEGPDSTYLIGWGSEELVKRMEASTKTLGDMNLFIWPMKQDAGWFYVGLHSLTFEELGPMWSKLRKTVGAIRAHTNYGRLTVAALQDKQRLLAELSERNSDMDTAKFRKDVKEGRVHQYCLELESKGRAESLDFMREYGLLAGD</sequence>
<feature type="compositionally biased region" description="Low complexity" evidence="2">
    <location>
        <begin position="202"/>
        <end position="219"/>
    </location>
</feature>
<keyword evidence="4" id="KW-1185">Reference proteome</keyword>
<keyword evidence="1" id="KW-0175">Coiled coil</keyword>
<feature type="coiled-coil region" evidence="1">
    <location>
        <begin position="17"/>
        <end position="90"/>
    </location>
</feature>
<protein>
    <submittedName>
        <fullName evidence="3">Uncharacterized protein</fullName>
    </submittedName>
</protein>
<organism evidence="3 4">
    <name type="scientific">Trametes pubescens</name>
    <name type="common">White-rot fungus</name>
    <dbReference type="NCBI Taxonomy" id="154538"/>
    <lineage>
        <taxon>Eukaryota</taxon>
        <taxon>Fungi</taxon>
        <taxon>Dikarya</taxon>
        <taxon>Basidiomycota</taxon>
        <taxon>Agaricomycotina</taxon>
        <taxon>Agaricomycetes</taxon>
        <taxon>Polyporales</taxon>
        <taxon>Polyporaceae</taxon>
        <taxon>Trametes</taxon>
    </lineage>
</organism>
<accession>A0A1M2VRY8</accession>
<name>A0A1M2VRY8_TRAPU</name>
<dbReference type="Proteomes" id="UP000184267">
    <property type="component" value="Unassembled WGS sequence"/>
</dbReference>
<dbReference type="EMBL" id="MNAD01000785">
    <property type="protein sequence ID" value="OJT10355.1"/>
    <property type="molecule type" value="Genomic_DNA"/>
</dbReference>
<dbReference type="OrthoDB" id="2985494at2759"/>
<gene>
    <name evidence="3" type="ORF">TRAPUB_13114</name>
</gene>
<dbReference type="OMA" id="ARCEAPR"/>
<feature type="compositionally biased region" description="Polar residues" evidence="2">
    <location>
        <begin position="136"/>
        <end position="148"/>
    </location>
</feature>
<evidence type="ECO:0000313" key="4">
    <source>
        <dbReference type="Proteomes" id="UP000184267"/>
    </source>
</evidence>
<dbReference type="AlphaFoldDB" id="A0A1M2VRY8"/>
<feature type="region of interest" description="Disordered" evidence="2">
    <location>
        <begin position="136"/>
        <end position="219"/>
    </location>
</feature>
<evidence type="ECO:0000256" key="1">
    <source>
        <dbReference type="SAM" id="Coils"/>
    </source>
</evidence>